<organism evidence="2 3">
    <name type="scientific">Dictyocaulus viviparus</name>
    <name type="common">Bovine lungworm</name>
    <dbReference type="NCBI Taxonomy" id="29172"/>
    <lineage>
        <taxon>Eukaryota</taxon>
        <taxon>Metazoa</taxon>
        <taxon>Ecdysozoa</taxon>
        <taxon>Nematoda</taxon>
        <taxon>Chromadorea</taxon>
        <taxon>Rhabditida</taxon>
        <taxon>Rhabditina</taxon>
        <taxon>Rhabditomorpha</taxon>
        <taxon>Strongyloidea</taxon>
        <taxon>Metastrongylidae</taxon>
        <taxon>Dictyocaulus</taxon>
    </lineage>
</organism>
<sequence>MDRRPQHSIEQIEVIEHRIIEEGRRPISTADSLSKSSGKLGQRPIKMCCILGVLPPYSAVIRRPIDVHERKEIPLERRYDMTGERDVSRDASFLHTSANYGQQVEVSPSRSQLYTSGQTLNTSGSRLNTSGQRVEFADASENVPINNYGYDIHEIHTSEGGARVVETHGTGPLLETSRMESSRVEEIVERPVTRANGAYRTDTGYIGANRIPSETQRASSQNQVFTVPSPPIARTDSWRHIQSDQE</sequence>
<evidence type="ECO:0000313" key="2">
    <source>
        <dbReference type="EMBL" id="KJH44889.1"/>
    </source>
</evidence>
<feature type="compositionally biased region" description="Polar residues" evidence="1">
    <location>
        <begin position="213"/>
        <end position="226"/>
    </location>
</feature>
<gene>
    <name evidence="2" type="ORF">DICVIV_09081</name>
</gene>
<protein>
    <submittedName>
        <fullName evidence="2">Uncharacterized protein</fullName>
    </submittedName>
</protein>
<feature type="region of interest" description="Disordered" evidence="1">
    <location>
        <begin position="213"/>
        <end position="246"/>
    </location>
</feature>
<keyword evidence="3" id="KW-1185">Reference proteome</keyword>
<dbReference type="OrthoDB" id="5862950at2759"/>
<reference evidence="3" key="2">
    <citation type="journal article" date="2016" name="Sci. Rep.">
        <title>Dictyocaulus viviparus genome, variome and transcriptome elucidate lungworm biology and support future intervention.</title>
        <authorList>
            <person name="McNulty S.N."/>
            <person name="Strube C."/>
            <person name="Rosa B.A."/>
            <person name="Martin J.C."/>
            <person name="Tyagi R."/>
            <person name="Choi Y.J."/>
            <person name="Wang Q."/>
            <person name="Hallsworth Pepin K."/>
            <person name="Zhang X."/>
            <person name="Ozersky P."/>
            <person name="Wilson R.K."/>
            <person name="Sternberg P.W."/>
            <person name="Gasser R.B."/>
            <person name="Mitreva M."/>
        </authorList>
    </citation>
    <scope>NUCLEOTIDE SEQUENCE [LARGE SCALE GENOMIC DNA]</scope>
    <source>
        <strain evidence="3">HannoverDv2000</strain>
    </source>
</reference>
<dbReference type="Proteomes" id="UP000053766">
    <property type="component" value="Unassembled WGS sequence"/>
</dbReference>
<evidence type="ECO:0000313" key="3">
    <source>
        <dbReference type="Proteomes" id="UP000053766"/>
    </source>
</evidence>
<reference evidence="2 3" key="1">
    <citation type="submission" date="2013-11" db="EMBL/GenBank/DDBJ databases">
        <title>Draft genome of the bovine lungworm Dictyocaulus viviparus.</title>
        <authorList>
            <person name="Mitreva M."/>
        </authorList>
    </citation>
    <scope>NUCLEOTIDE SEQUENCE [LARGE SCALE GENOMIC DNA]</scope>
    <source>
        <strain evidence="2 3">HannoverDv2000</strain>
    </source>
</reference>
<feature type="compositionally biased region" description="Basic and acidic residues" evidence="1">
    <location>
        <begin position="236"/>
        <end position="246"/>
    </location>
</feature>
<evidence type="ECO:0000256" key="1">
    <source>
        <dbReference type="SAM" id="MobiDB-lite"/>
    </source>
</evidence>
<accession>A0A0D8XM64</accession>
<name>A0A0D8XM64_DICVI</name>
<dbReference type="EMBL" id="KN716441">
    <property type="protein sequence ID" value="KJH44889.1"/>
    <property type="molecule type" value="Genomic_DNA"/>
</dbReference>
<proteinExistence type="predicted"/>
<dbReference type="AlphaFoldDB" id="A0A0D8XM64"/>